<evidence type="ECO:0000313" key="2">
    <source>
        <dbReference type="Proteomes" id="UP001549031"/>
    </source>
</evidence>
<name>A0ABV2H5K6_9HYPH</name>
<dbReference type="RefSeq" id="WP_247243753.1">
    <property type="nucleotide sequence ID" value="NZ_JALJRA010000006.1"/>
</dbReference>
<comment type="caution">
    <text evidence="1">The sequence shown here is derived from an EMBL/GenBank/DDBJ whole genome shotgun (WGS) entry which is preliminary data.</text>
</comment>
<gene>
    <name evidence="1" type="ORF">ABID21_001940</name>
</gene>
<reference evidence="1 2" key="1">
    <citation type="submission" date="2024-06" db="EMBL/GenBank/DDBJ databases">
        <title>Genomic Encyclopedia of Type Strains, Phase IV (KMG-IV): sequencing the most valuable type-strain genomes for metagenomic binning, comparative biology and taxonomic classification.</title>
        <authorList>
            <person name="Goeker M."/>
        </authorList>
    </citation>
    <scope>NUCLEOTIDE SEQUENCE [LARGE SCALE GENOMIC DNA]</scope>
    <source>
        <strain evidence="1 2">DSM 105042</strain>
    </source>
</reference>
<evidence type="ECO:0008006" key="3">
    <source>
        <dbReference type="Google" id="ProtNLM"/>
    </source>
</evidence>
<protein>
    <recommendedName>
        <fullName evidence="3">DUF4376 domain-containing protein</fullName>
    </recommendedName>
</protein>
<keyword evidence="2" id="KW-1185">Reference proteome</keyword>
<accession>A0ABV2H5K6</accession>
<sequence>MKFFVTVDAEGFPSGFYNDQFHTAEQIPDAAIEITQEQWEDLNLNSGLRKLVDGSVVEVEPQPPQAQPTLSLTARQLRLGLVTNGFALDQVEAAIAVIEDPQQRAVAQIEWEYASQFERSHPLIEQVGAALGLTVTQIDAMWDEALTL</sequence>
<evidence type="ECO:0000313" key="1">
    <source>
        <dbReference type="EMBL" id="MET3585831.1"/>
    </source>
</evidence>
<dbReference type="Proteomes" id="UP001549031">
    <property type="component" value="Unassembled WGS sequence"/>
</dbReference>
<proteinExistence type="predicted"/>
<organism evidence="1 2">
    <name type="scientific">Pseudorhizobium tarimense</name>
    <dbReference type="NCBI Taxonomy" id="1079109"/>
    <lineage>
        <taxon>Bacteria</taxon>
        <taxon>Pseudomonadati</taxon>
        <taxon>Pseudomonadota</taxon>
        <taxon>Alphaproteobacteria</taxon>
        <taxon>Hyphomicrobiales</taxon>
        <taxon>Rhizobiaceae</taxon>
        <taxon>Rhizobium/Agrobacterium group</taxon>
        <taxon>Pseudorhizobium</taxon>
    </lineage>
</organism>
<dbReference type="EMBL" id="JBEPLJ010000006">
    <property type="protein sequence ID" value="MET3585831.1"/>
    <property type="molecule type" value="Genomic_DNA"/>
</dbReference>